<sequence length="212" mass="23456">MPRRLIALLISGIAIVFAFGALTAIRWPSIMMFLSLFFHPDPSMGLDNINWRELGFVYGAPYFLAALCFYASSICVSARRKGSIIWYVMGCVSASPSFYLVDFEEGWWRNPSGPEGMVAGGTVMVILLAIAVVLLRRRPALPAESGEIEDGANVQLTKEQFEALMARTEGGAQPAAEPVRKPRYRQPVPAAIARQRAHFAAQGRRMRARRGH</sequence>
<evidence type="ECO:0000256" key="1">
    <source>
        <dbReference type="SAM" id="Phobius"/>
    </source>
</evidence>
<feature type="transmembrane region" description="Helical" evidence="1">
    <location>
        <begin position="84"/>
        <end position="101"/>
    </location>
</feature>
<keyword evidence="3" id="KW-1185">Reference proteome</keyword>
<feature type="transmembrane region" description="Helical" evidence="1">
    <location>
        <begin position="54"/>
        <end position="72"/>
    </location>
</feature>
<evidence type="ECO:0000313" key="2">
    <source>
        <dbReference type="EMBL" id="GGB68976.1"/>
    </source>
</evidence>
<dbReference type="EMBL" id="BMKF01000002">
    <property type="protein sequence ID" value="GGB68976.1"/>
    <property type="molecule type" value="Genomic_DNA"/>
</dbReference>
<keyword evidence="1" id="KW-1133">Transmembrane helix</keyword>
<name>A0ABQ1JI34_9PROT</name>
<feature type="transmembrane region" description="Helical" evidence="1">
    <location>
        <begin position="116"/>
        <end position="135"/>
    </location>
</feature>
<keyword evidence="1" id="KW-0812">Transmembrane</keyword>
<keyword evidence="1" id="KW-0472">Membrane</keyword>
<accession>A0ABQ1JI34</accession>
<dbReference type="Proteomes" id="UP000628854">
    <property type="component" value="Unassembled WGS sequence"/>
</dbReference>
<feature type="transmembrane region" description="Helical" evidence="1">
    <location>
        <begin position="7"/>
        <end position="34"/>
    </location>
</feature>
<comment type="caution">
    <text evidence="2">The sequence shown here is derived from an EMBL/GenBank/DDBJ whole genome shotgun (WGS) entry which is preliminary data.</text>
</comment>
<gene>
    <name evidence="2" type="ORF">GCM10011503_17000</name>
</gene>
<proteinExistence type="predicted"/>
<organism evidence="2 3">
    <name type="scientific">Henriciella pelagia</name>
    <dbReference type="NCBI Taxonomy" id="1977912"/>
    <lineage>
        <taxon>Bacteria</taxon>
        <taxon>Pseudomonadati</taxon>
        <taxon>Pseudomonadota</taxon>
        <taxon>Alphaproteobacteria</taxon>
        <taxon>Hyphomonadales</taxon>
        <taxon>Hyphomonadaceae</taxon>
        <taxon>Henriciella</taxon>
    </lineage>
</organism>
<reference evidence="3" key="1">
    <citation type="journal article" date="2019" name="Int. J. Syst. Evol. Microbiol.">
        <title>The Global Catalogue of Microorganisms (GCM) 10K type strain sequencing project: providing services to taxonomists for standard genome sequencing and annotation.</title>
        <authorList>
            <consortium name="The Broad Institute Genomics Platform"/>
            <consortium name="The Broad Institute Genome Sequencing Center for Infectious Disease"/>
            <person name="Wu L."/>
            <person name="Ma J."/>
        </authorList>
    </citation>
    <scope>NUCLEOTIDE SEQUENCE [LARGE SCALE GENOMIC DNA]</scope>
    <source>
        <strain evidence="3">CGMCC 1.15928</strain>
    </source>
</reference>
<evidence type="ECO:0000313" key="3">
    <source>
        <dbReference type="Proteomes" id="UP000628854"/>
    </source>
</evidence>
<protein>
    <submittedName>
        <fullName evidence="2">Uncharacterized protein</fullName>
    </submittedName>
</protein>